<protein>
    <submittedName>
        <fullName evidence="1">Uncharacterized protein</fullName>
    </submittedName>
</protein>
<dbReference type="OrthoDB" id="1046747at2"/>
<dbReference type="Proteomes" id="UP000220133">
    <property type="component" value="Chromosome"/>
</dbReference>
<dbReference type="RefSeq" id="WP_098195154.1">
    <property type="nucleotide sequence ID" value="NZ_CP023777.1"/>
</dbReference>
<dbReference type="EMBL" id="CP023777">
    <property type="protein sequence ID" value="ATL48781.1"/>
    <property type="molecule type" value="Genomic_DNA"/>
</dbReference>
<evidence type="ECO:0000313" key="1">
    <source>
        <dbReference type="EMBL" id="ATL48781.1"/>
    </source>
</evidence>
<sequence>MRGLITILCLIALNACSTWKYVSSKHQNAEELGLAGHPRKVITYRYQQDGRLFIKSTDSFNADGYRTQKQLEIHNPGKPVRYDTSYWIFDQNNFLTSELLNNQKTGYVNNRHGRVKKKYFYRHPDSLALLTTYKYKPRHRKIILKSYNTDGSLYSTGISSYDKQDHIIYSKFFIPGYNALEETWWERDEQGRKILSKLKSNDINDTLYTYFRYDPYGKLSSTRYVDQDKKIKIKKFTYRLDSLGNWIERTQEVNGYKIKERKEIEYYK</sequence>
<dbReference type="AlphaFoldDB" id="A0A291QXZ0"/>
<reference evidence="1 2" key="1">
    <citation type="submission" date="2017-10" db="EMBL/GenBank/DDBJ databases">
        <title>Paenichitinophaga pekingensis gen. nov., sp. nov., isolated from activated sludge.</title>
        <authorList>
            <person name="Jin D."/>
            <person name="Kong X."/>
            <person name="Deng Y."/>
            <person name="Bai Z."/>
        </authorList>
    </citation>
    <scope>NUCLEOTIDE SEQUENCE [LARGE SCALE GENOMIC DNA]</scope>
    <source>
        <strain evidence="1 2">13</strain>
    </source>
</reference>
<dbReference type="KEGG" id="cbae:COR50_17315"/>
<organism evidence="1 2">
    <name type="scientific">Chitinophaga caeni</name>
    <dbReference type="NCBI Taxonomy" id="2029983"/>
    <lineage>
        <taxon>Bacteria</taxon>
        <taxon>Pseudomonadati</taxon>
        <taxon>Bacteroidota</taxon>
        <taxon>Chitinophagia</taxon>
        <taxon>Chitinophagales</taxon>
        <taxon>Chitinophagaceae</taxon>
        <taxon>Chitinophaga</taxon>
    </lineage>
</organism>
<keyword evidence="2" id="KW-1185">Reference proteome</keyword>
<gene>
    <name evidence="1" type="ORF">COR50_17315</name>
</gene>
<proteinExistence type="predicted"/>
<evidence type="ECO:0000313" key="2">
    <source>
        <dbReference type="Proteomes" id="UP000220133"/>
    </source>
</evidence>
<accession>A0A291QXZ0</accession>
<name>A0A291QXZ0_9BACT</name>